<dbReference type="Proteomes" id="UP001177021">
    <property type="component" value="Unassembled WGS sequence"/>
</dbReference>
<evidence type="ECO:0000313" key="1">
    <source>
        <dbReference type="EMBL" id="CAJ2627759.1"/>
    </source>
</evidence>
<protein>
    <submittedName>
        <fullName evidence="1">Uncharacterized protein</fullName>
    </submittedName>
</protein>
<organism evidence="1 2">
    <name type="scientific">Trifolium pratense</name>
    <name type="common">Red clover</name>
    <dbReference type="NCBI Taxonomy" id="57577"/>
    <lineage>
        <taxon>Eukaryota</taxon>
        <taxon>Viridiplantae</taxon>
        <taxon>Streptophyta</taxon>
        <taxon>Embryophyta</taxon>
        <taxon>Tracheophyta</taxon>
        <taxon>Spermatophyta</taxon>
        <taxon>Magnoliopsida</taxon>
        <taxon>eudicotyledons</taxon>
        <taxon>Gunneridae</taxon>
        <taxon>Pentapetalae</taxon>
        <taxon>rosids</taxon>
        <taxon>fabids</taxon>
        <taxon>Fabales</taxon>
        <taxon>Fabaceae</taxon>
        <taxon>Papilionoideae</taxon>
        <taxon>50 kb inversion clade</taxon>
        <taxon>NPAAA clade</taxon>
        <taxon>Hologalegina</taxon>
        <taxon>IRL clade</taxon>
        <taxon>Trifolieae</taxon>
        <taxon>Trifolium</taxon>
    </lineage>
</organism>
<sequence>MESVVCVVADILFVSHALQKKKLDDTVQMFFSLISSLKLKFESKVGRNRSALENLKENFVVRIIKFDSRD</sequence>
<evidence type="ECO:0000313" key="2">
    <source>
        <dbReference type="Proteomes" id="UP001177021"/>
    </source>
</evidence>
<name>A0ACB0I6T7_TRIPR</name>
<dbReference type="EMBL" id="CASHSV030000001">
    <property type="protein sequence ID" value="CAJ2627759.1"/>
    <property type="molecule type" value="Genomic_DNA"/>
</dbReference>
<keyword evidence="2" id="KW-1185">Reference proteome</keyword>
<gene>
    <name evidence="1" type="ORF">MILVUS5_LOCUS149</name>
</gene>
<reference evidence="1" key="1">
    <citation type="submission" date="2023-10" db="EMBL/GenBank/DDBJ databases">
        <authorList>
            <person name="Rodriguez Cubillos JULIANA M."/>
            <person name="De Vega J."/>
        </authorList>
    </citation>
    <scope>NUCLEOTIDE SEQUENCE</scope>
</reference>
<comment type="caution">
    <text evidence="1">The sequence shown here is derived from an EMBL/GenBank/DDBJ whole genome shotgun (WGS) entry which is preliminary data.</text>
</comment>
<accession>A0ACB0I6T7</accession>
<proteinExistence type="predicted"/>